<evidence type="ECO:0000256" key="1">
    <source>
        <dbReference type="PROSITE-ProRule" id="PRU00047"/>
    </source>
</evidence>
<dbReference type="InterPro" id="IPR036875">
    <property type="entry name" value="Znf_CCHC_sf"/>
</dbReference>
<dbReference type="GO" id="GO:0003729">
    <property type="term" value="F:mRNA binding"/>
    <property type="evidence" value="ECO:0007669"/>
    <property type="project" value="TreeGrafter"/>
</dbReference>
<dbReference type="SUPFAM" id="SSF57756">
    <property type="entry name" value="Retrovirus zinc finger-like domains"/>
    <property type="match status" value="1"/>
</dbReference>
<dbReference type="PROSITE" id="PS50158">
    <property type="entry name" value="ZF_CCHC"/>
    <property type="match status" value="1"/>
</dbReference>
<dbReference type="Proteomes" id="UP000187406">
    <property type="component" value="Unassembled WGS sequence"/>
</dbReference>
<dbReference type="InterPro" id="IPR035979">
    <property type="entry name" value="RBD_domain_sf"/>
</dbReference>
<dbReference type="Gene3D" id="4.10.60.10">
    <property type="entry name" value="Zinc finger, CCHC-type"/>
    <property type="match status" value="1"/>
</dbReference>
<accession>A0A1Q3DFR9</accession>
<dbReference type="Pfam" id="PF00098">
    <property type="entry name" value="zf-CCHC"/>
    <property type="match status" value="1"/>
</dbReference>
<protein>
    <submittedName>
        <fullName evidence="6">RRM_1 domain-containing protein/zf-CCHC domain-containing protein</fullName>
    </submittedName>
</protein>
<gene>
    <name evidence="6" type="ORF">CFOL_v3_34679</name>
</gene>
<name>A0A1Q3DFR9_CEPFO</name>
<keyword evidence="1" id="KW-0862">Zinc</keyword>
<keyword evidence="1" id="KW-0863">Zinc-finger</keyword>
<dbReference type="InterPro" id="IPR000504">
    <property type="entry name" value="RRM_dom"/>
</dbReference>
<feature type="domain" description="RRM" evidence="4">
    <location>
        <begin position="7"/>
        <end position="85"/>
    </location>
</feature>
<dbReference type="SMART" id="SM00360">
    <property type="entry name" value="RRM"/>
    <property type="match status" value="1"/>
</dbReference>
<feature type="region of interest" description="Disordered" evidence="3">
    <location>
        <begin position="239"/>
        <end position="276"/>
    </location>
</feature>
<organism evidence="6 7">
    <name type="scientific">Cephalotus follicularis</name>
    <name type="common">Albany pitcher plant</name>
    <dbReference type="NCBI Taxonomy" id="3775"/>
    <lineage>
        <taxon>Eukaryota</taxon>
        <taxon>Viridiplantae</taxon>
        <taxon>Streptophyta</taxon>
        <taxon>Embryophyta</taxon>
        <taxon>Tracheophyta</taxon>
        <taxon>Spermatophyta</taxon>
        <taxon>Magnoliopsida</taxon>
        <taxon>eudicotyledons</taxon>
        <taxon>Gunneridae</taxon>
        <taxon>Pentapetalae</taxon>
        <taxon>rosids</taxon>
        <taxon>fabids</taxon>
        <taxon>Oxalidales</taxon>
        <taxon>Cephalotaceae</taxon>
        <taxon>Cephalotus</taxon>
    </lineage>
</organism>
<dbReference type="OrthoDB" id="439808at2759"/>
<evidence type="ECO:0000313" key="7">
    <source>
        <dbReference type="Proteomes" id="UP000187406"/>
    </source>
</evidence>
<dbReference type="PANTHER" id="PTHR48031">
    <property type="entry name" value="SRA STEM-LOOP-INTERACTING RNA-BINDING PROTEIN, MITOCHONDRIAL"/>
    <property type="match status" value="1"/>
</dbReference>
<sequence>MAGRDENRIFVGGLPFTTTERHLEDAFCRYGKILESLVMVDRDTGRPRGFGFITFADSRAMDDAIRDMNNRELDGRVISVNKAQPKMGGEDPGYVYDREYISGGRDRHRGGDRSSGRTDCFNCGRPGHFARECTSADDVGGCFSSHSRVGRGGGRGDRFVVDRFDDRFDGGSYGDRDPADGRDSRYGIRDRYNDDRYQPGCDRFAGNRYLDRDTQNGYGKERGYCRDWGPRVGGYESGGPLHYERGSYRDRPGPYDRARRGGHLSHDRDLSYKVGL</sequence>
<dbReference type="GO" id="GO:0005634">
    <property type="term" value="C:nucleus"/>
    <property type="evidence" value="ECO:0007669"/>
    <property type="project" value="TreeGrafter"/>
</dbReference>
<dbReference type="SUPFAM" id="SSF54928">
    <property type="entry name" value="RNA-binding domain, RBD"/>
    <property type="match status" value="1"/>
</dbReference>
<feature type="region of interest" description="Disordered" evidence="3">
    <location>
        <begin position="170"/>
        <end position="191"/>
    </location>
</feature>
<evidence type="ECO:0000256" key="3">
    <source>
        <dbReference type="SAM" id="MobiDB-lite"/>
    </source>
</evidence>
<reference evidence="7" key="1">
    <citation type="submission" date="2016-04" db="EMBL/GenBank/DDBJ databases">
        <title>Cephalotus genome sequencing.</title>
        <authorList>
            <person name="Fukushima K."/>
            <person name="Hasebe M."/>
            <person name="Fang X."/>
        </authorList>
    </citation>
    <scope>NUCLEOTIDE SEQUENCE [LARGE SCALE GENOMIC DNA]</scope>
    <source>
        <strain evidence="7">cv. St1</strain>
    </source>
</reference>
<dbReference type="AlphaFoldDB" id="A0A1Q3DFR9"/>
<evidence type="ECO:0000256" key="2">
    <source>
        <dbReference type="PROSITE-ProRule" id="PRU00176"/>
    </source>
</evidence>
<dbReference type="GO" id="GO:0008270">
    <property type="term" value="F:zinc ion binding"/>
    <property type="evidence" value="ECO:0007669"/>
    <property type="project" value="UniProtKB-KW"/>
</dbReference>
<dbReference type="Pfam" id="PF00076">
    <property type="entry name" value="RRM_1"/>
    <property type="match status" value="1"/>
</dbReference>
<keyword evidence="2" id="KW-0694">RNA-binding</keyword>
<dbReference type="SMART" id="SM00343">
    <property type="entry name" value="ZnF_C2HC"/>
    <property type="match status" value="1"/>
</dbReference>
<feature type="compositionally biased region" description="Basic and acidic residues" evidence="3">
    <location>
        <begin position="242"/>
        <end position="276"/>
    </location>
</feature>
<dbReference type="PANTHER" id="PTHR48031:SF2">
    <property type="entry name" value="RNA-BINDING PROTEIN 4"/>
    <property type="match status" value="1"/>
</dbReference>
<keyword evidence="1" id="KW-0479">Metal-binding</keyword>
<evidence type="ECO:0000259" key="5">
    <source>
        <dbReference type="PROSITE" id="PS50158"/>
    </source>
</evidence>
<dbReference type="InterPro" id="IPR012677">
    <property type="entry name" value="Nucleotide-bd_a/b_plait_sf"/>
</dbReference>
<dbReference type="InParanoid" id="A0A1Q3DFR9"/>
<dbReference type="InterPro" id="IPR001878">
    <property type="entry name" value="Znf_CCHC"/>
</dbReference>
<feature type="domain" description="CCHC-type" evidence="5">
    <location>
        <begin position="120"/>
        <end position="135"/>
    </location>
</feature>
<evidence type="ECO:0000313" key="6">
    <source>
        <dbReference type="EMBL" id="GAV91282.1"/>
    </source>
</evidence>
<proteinExistence type="predicted"/>
<keyword evidence="7" id="KW-1185">Reference proteome</keyword>
<evidence type="ECO:0000259" key="4">
    <source>
        <dbReference type="PROSITE" id="PS50102"/>
    </source>
</evidence>
<dbReference type="FunCoup" id="A0A1Q3DFR9">
    <property type="interactions" value="774"/>
</dbReference>
<dbReference type="EMBL" id="BDDD01007236">
    <property type="protein sequence ID" value="GAV91282.1"/>
    <property type="molecule type" value="Genomic_DNA"/>
</dbReference>
<dbReference type="STRING" id="3775.A0A1Q3DFR9"/>
<dbReference type="Gene3D" id="3.30.70.330">
    <property type="match status" value="1"/>
</dbReference>
<comment type="caution">
    <text evidence="6">The sequence shown here is derived from an EMBL/GenBank/DDBJ whole genome shotgun (WGS) entry which is preliminary data.</text>
</comment>
<dbReference type="PROSITE" id="PS50102">
    <property type="entry name" value="RRM"/>
    <property type="match status" value="1"/>
</dbReference>